<dbReference type="RefSeq" id="WP_324690567.1">
    <property type="nucleotide sequence ID" value="NZ_JAXAVY010000002.1"/>
</dbReference>
<keyword evidence="5 6" id="KW-0472">Membrane</keyword>
<feature type="transmembrane region" description="Helical" evidence="6">
    <location>
        <begin position="12"/>
        <end position="29"/>
    </location>
</feature>
<evidence type="ECO:0000256" key="2">
    <source>
        <dbReference type="ARBA" id="ARBA00007375"/>
    </source>
</evidence>
<evidence type="ECO:0000256" key="3">
    <source>
        <dbReference type="ARBA" id="ARBA00022692"/>
    </source>
</evidence>
<evidence type="ECO:0000256" key="5">
    <source>
        <dbReference type="ARBA" id="ARBA00023136"/>
    </source>
</evidence>
<name>A0ABP7TM03_9FLAO</name>
<evidence type="ECO:0000313" key="8">
    <source>
        <dbReference type="Proteomes" id="UP001500968"/>
    </source>
</evidence>
<comment type="subcellular location">
    <subcellularLocation>
        <location evidence="1">Membrane</location>
        <topology evidence="1">Multi-pass membrane protein</topology>
    </subcellularLocation>
</comment>
<protein>
    <recommendedName>
        <fullName evidence="9">YhhN-like protein</fullName>
    </recommendedName>
</protein>
<feature type="transmembrane region" description="Helical" evidence="6">
    <location>
        <begin position="89"/>
        <end position="109"/>
    </location>
</feature>
<dbReference type="Proteomes" id="UP001500968">
    <property type="component" value="Unassembled WGS sequence"/>
</dbReference>
<feature type="transmembrane region" description="Helical" evidence="6">
    <location>
        <begin position="146"/>
        <end position="165"/>
    </location>
</feature>
<evidence type="ECO:0000313" key="7">
    <source>
        <dbReference type="EMBL" id="GAA4028083.1"/>
    </source>
</evidence>
<keyword evidence="8" id="KW-1185">Reference proteome</keyword>
<dbReference type="Pfam" id="PF07947">
    <property type="entry name" value="YhhN"/>
    <property type="match status" value="1"/>
</dbReference>
<dbReference type="InterPro" id="IPR012506">
    <property type="entry name" value="TMEM86B-like"/>
</dbReference>
<dbReference type="EMBL" id="BAABCR010000013">
    <property type="protein sequence ID" value="GAA4028083.1"/>
    <property type="molecule type" value="Genomic_DNA"/>
</dbReference>
<evidence type="ECO:0000256" key="6">
    <source>
        <dbReference type="SAM" id="Phobius"/>
    </source>
</evidence>
<proteinExistence type="inferred from homology"/>
<keyword evidence="4 6" id="KW-1133">Transmembrane helix</keyword>
<feature type="transmembrane region" description="Helical" evidence="6">
    <location>
        <begin position="65"/>
        <end position="83"/>
    </location>
</feature>
<evidence type="ECO:0000256" key="1">
    <source>
        <dbReference type="ARBA" id="ARBA00004141"/>
    </source>
</evidence>
<reference evidence="8" key="1">
    <citation type="journal article" date="2019" name="Int. J. Syst. Evol. Microbiol.">
        <title>The Global Catalogue of Microorganisms (GCM) 10K type strain sequencing project: providing services to taxonomists for standard genome sequencing and annotation.</title>
        <authorList>
            <consortium name="The Broad Institute Genomics Platform"/>
            <consortium name="The Broad Institute Genome Sequencing Center for Infectious Disease"/>
            <person name="Wu L."/>
            <person name="Ma J."/>
        </authorList>
    </citation>
    <scope>NUCLEOTIDE SEQUENCE [LARGE SCALE GENOMIC DNA]</scope>
    <source>
        <strain evidence="8">JCM 17064</strain>
    </source>
</reference>
<sequence length="243" mass="28433">MGSNEYLKRWSSNKIASIILTTFFIVSFIEITAEFNEDKVLVWLTKPLILPLLIGYYIRRSNKINPYFLIAFFFCWIANLLFIDNTWNYILFGVACFLVYRILVIIIVLKKVKMPDLLPLFLGSIPFVFIYASVAIFTFSTIGDSLYLFLIQGVFTIFLGGLSLVNYVLTSNKANRILFVSTLLFAINQFVFILRFYYEEANFLQAIAMAFFVWAQFLLTQYILYTEKQRNRYLIVNKLNEVV</sequence>
<organism evidence="7 8">
    <name type="scientific">Flavobacterium cheonhonense</name>
    <dbReference type="NCBI Taxonomy" id="706185"/>
    <lineage>
        <taxon>Bacteria</taxon>
        <taxon>Pseudomonadati</taxon>
        <taxon>Bacteroidota</taxon>
        <taxon>Flavobacteriia</taxon>
        <taxon>Flavobacteriales</taxon>
        <taxon>Flavobacteriaceae</taxon>
        <taxon>Flavobacterium</taxon>
    </lineage>
</organism>
<keyword evidence="3 6" id="KW-0812">Transmembrane</keyword>
<evidence type="ECO:0000256" key="4">
    <source>
        <dbReference type="ARBA" id="ARBA00022989"/>
    </source>
</evidence>
<feature type="transmembrane region" description="Helical" evidence="6">
    <location>
        <begin position="203"/>
        <end position="225"/>
    </location>
</feature>
<evidence type="ECO:0008006" key="9">
    <source>
        <dbReference type="Google" id="ProtNLM"/>
    </source>
</evidence>
<comment type="caution">
    <text evidence="7">The sequence shown here is derived from an EMBL/GenBank/DDBJ whole genome shotgun (WGS) entry which is preliminary data.</text>
</comment>
<feature type="transmembrane region" description="Helical" evidence="6">
    <location>
        <begin position="177"/>
        <end position="197"/>
    </location>
</feature>
<accession>A0ABP7TM03</accession>
<feature type="transmembrane region" description="Helical" evidence="6">
    <location>
        <begin position="41"/>
        <end position="58"/>
    </location>
</feature>
<feature type="transmembrane region" description="Helical" evidence="6">
    <location>
        <begin position="121"/>
        <end position="140"/>
    </location>
</feature>
<comment type="similarity">
    <text evidence="2">Belongs to the TMEM86 family.</text>
</comment>
<gene>
    <name evidence="7" type="ORF">GCM10022386_09610</name>
</gene>